<dbReference type="GO" id="GO:0016020">
    <property type="term" value="C:membrane"/>
    <property type="evidence" value="ECO:0007669"/>
    <property type="project" value="TreeGrafter"/>
</dbReference>
<dbReference type="AlphaFoldDB" id="A0A848LZ88"/>
<evidence type="ECO:0000313" key="10">
    <source>
        <dbReference type="Proteomes" id="UP000518300"/>
    </source>
</evidence>
<evidence type="ECO:0000256" key="4">
    <source>
        <dbReference type="ARBA" id="ARBA00022833"/>
    </source>
</evidence>
<dbReference type="Proteomes" id="UP000518300">
    <property type="component" value="Unassembled WGS sequence"/>
</dbReference>
<feature type="domain" description="Peptidase M48" evidence="8">
    <location>
        <begin position="98"/>
        <end position="289"/>
    </location>
</feature>
<feature type="signal peptide" evidence="7">
    <location>
        <begin position="1"/>
        <end position="17"/>
    </location>
</feature>
<proteinExistence type="inferred from homology"/>
<dbReference type="GO" id="GO:0046872">
    <property type="term" value="F:metal ion binding"/>
    <property type="evidence" value="ECO:0007669"/>
    <property type="project" value="UniProtKB-KW"/>
</dbReference>
<accession>A0A848LZ88</accession>
<protein>
    <submittedName>
        <fullName evidence="9">M48 family metalloprotease</fullName>
    </submittedName>
</protein>
<evidence type="ECO:0000256" key="2">
    <source>
        <dbReference type="ARBA" id="ARBA00022723"/>
    </source>
</evidence>
<keyword evidence="5 6" id="KW-0482">Metalloprotease</keyword>
<comment type="cofactor">
    <cofactor evidence="6">
        <name>Zn(2+)</name>
        <dbReference type="ChEBI" id="CHEBI:29105"/>
    </cofactor>
    <text evidence="6">Binds 1 zinc ion per subunit.</text>
</comment>
<dbReference type="Pfam" id="PF01435">
    <property type="entry name" value="Peptidase_M48"/>
    <property type="match status" value="1"/>
</dbReference>
<keyword evidence="4 6" id="KW-0862">Zinc</keyword>
<keyword evidence="2" id="KW-0479">Metal-binding</keyword>
<organism evidence="9 10">
    <name type="scientific">Pyxidicoccus fallax</name>
    <dbReference type="NCBI Taxonomy" id="394095"/>
    <lineage>
        <taxon>Bacteria</taxon>
        <taxon>Pseudomonadati</taxon>
        <taxon>Myxococcota</taxon>
        <taxon>Myxococcia</taxon>
        <taxon>Myxococcales</taxon>
        <taxon>Cystobacterineae</taxon>
        <taxon>Myxococcaceae</taxon>
        <taxon>Pyxidicoccus</taxon>
    </lineage>
</organism>
<dbReference type="EMBL" id="JABBJJ010000494">
    <property type="protein sequence ID" value="NMO22920.1"/>
    <property type="molecule type" value="Genomic_DNA"/>
</dbReference>
<dbReference type="InterPro" id="IPR001915">
    <property type="entry name" value="Peptidase_M48"/>
</dbReference>
<dbReference type="RefSeq" id="WP_169352037.1">
    <property type="nucleotide sequence ID" value="NZ_JABBJJ010000494.1"/>
</dbReference>
<evidence type="ECO:0000256" key="3">
    <source>
        <dbReference type="ARBA" id="ARBA00022801"/>
    </source>
</evidence>
<evidence type="ECO:0000259" key="8">
    <source>
        <dbReference type="Pfam" id="PF01435"/>
    </source>
</evidence>
<keyword evidence="3 6" id="KW-0378">Hydrolase</keyword>
<gene>
    <name evidence="9" type="ORF">HG543_49890</name>
</gene>
<keyword evidence="10" id="KW-1185">Reference proteome</keyword>
<keyword evidence="7" id="KW-0732">Signal</keyword>
<evidence type="ECO:0000256" key="5">
    <source>
        <dbReference type="ARBA" id="ARBA00023049"/>
    </source>
</evidence>
<name>A0A848LZ88_9BACT</name>
<keyword evidence="1 6" id="KW-0645">Protease</keyword>
<dbReference type="GO" id="GO:0051603">
    <property type="term" value="P:proteolysis involved in protein catabolic process"/>
    <property type="evidence" value="ECO:0007669"/>
    <property type="project" value="TreeGrafter"/>
</dbReference>
<feature type="chain" id="PRO_5032390980" evidence="7">
    <location>
        <begin position="18"/>
        <end position="334"/>
    </location>
</feature>
<dbReference type="InterPro" id="IPR051156">
    <property type="entry name" value="Mito/Outer_Membr_Metalloprot"/>
</dbReference>
<dbReference type="GO" id="GO:0004222">
    <property type="term" value="F:metalloendopeptidase activity"/>
    <property type="evidence" value="ECO:0007669"/>
    <property type="project" value="InterPro"/>
</dbReference>
<sequence>MGLRMTVFAALGMGVLAAPCGGLNPKNLTTGSNMLGKVSEGLEKAEECKKLDVDPSVTEEYALGGALAIHFVQRGGGLMLEKDSGKAASRPGEVLHDYVNIVGKNLAAQSQRPTLEWTFGVLNDSKSFNAVSAPGGYVFINRKVLETVDNEGQLAGVLAHEIAHVVLKHSVRQYNAAKVKTCKMVVMGESILSPGAADALSAGRKGDGTLDLDKEPGLLGKLAESTADQLAKGNSDEQEFEADRMAARLLVSAGYDPDDYRRLIAKTTEDTSLGVNHPKKSERVKNLVSYVATLKGKEGEFPELAIEGLRSPPLKPSAMAALRGAAPAVAKDTP</sequence>
<dbReference type="PANTHER" id="PTHR22726">
    <property type="entry name" value="METALLOENDOPEPTIDASE OMA1"/>
    <property type="match status" value="1"/>
</dbReference>
<evidence type="ECO:0000313" key="9">
    <source>
        <dbReference type="EMBL" id="NMO22920.1"/>
    </source>
</evidence>
<dbReference type="Gene3D" id="3.30.2010.10">
    <property type="entry name" value="Metalloproteases ('zincins'), catalytic domain"/>
    <property type="match status" value="1"/>
</dbReference>
<evidence type="ECO:0000256" key="1">
    <source>
        <dbReference type="ARBA" id="ARBA00022670"/>
    </source>
</evidence>
<evidence type="ECO:0000256" key="6">
    <source>
        <dbReference type="RuleBase" id="RU003983"/>
    </source>
</evidence>
<reference evidence="9 10" key="1">
    <citation type="submission" date="2020-04" db="EMBL/GenBank/DDBJ databases">
        <title>Draft genome of Pyxidicoccus fallax type strain.</title>
        <authorList>
            <person name="Whitworth D.E."/>
        </authorList>
    </citation>
    <scope>NUCLEOTIDE SEQUENCE [LARGE SCALE GENOMIC DNA]</scope>
    <source>
        <strain evidence="9 10">DSM 14698</strain>
    </source>
</reference>
<comment type="similarity">
    <text evidence="6">Belongs to the peptidase M48 family.</text>
</comment>
<dbReference type="PANTHER" id="PTHR22726:SF1">
    <property type="entry name" value="METALLOENDOPEPTIDASE OMA1, MITOCHONDRIAL"/>
    <property type="match status" value="1"/>
</dbReference>
<comment type="caution">
    <text evidence="9">The sequence shown here is derived from an EMBL/GenBank/DDBJ whole genome shotgun (WGS) entry which is preliminary data.</text>
</comment>
<evidence type="ECO:0000256" key="7">
    <source>
        <dbReference type="SAM" id="SignalP"/>
    </source>
</evidence>